<gene>
    <name evidence="1" type="ORF">CETO_156</name>
</gene>
<keyword evidence="2" id="KW-1185">Reference proteome</keyword>
<protein>
    <submittedName>
        <fullName evidence="1">Uncharacterized protein</fullName>
    </submittedName>
</protein>
<reference evidence="1 2" key="1">
    <citation type="submission" date="2017-12" db="EMBL/GenBank/DDBJ databases">
        <authorList>
            <person name="Lestochi C.V."/>
            <person name="Miller K.C."/>
            <person name="Miller J.S."/>
            <person name="Stanton M.L."/>
            <person name="Broussard G.W."/>
        </authorList>
    </citation>
    <scope>NUCLEOTIDE SEQUENCE [LARGE SCALE GENOMIC DNA]</scope>
</reference>
<evidence type="ECO:0000313" key="2">
    <source>
        <dbReference type="Proteomes" id="UP000240819"/>
    </source>
</evidence>
<dbReference type="EMBL" id="MG649966">
    <property type="protein sequence ID" value="AUG85138.1"/>
    <property type="molecule type" value="Genomic_DNA"/>
</dbReference>
<dbReference type="Proteomes" id="UP000240819">
    <property type="component" value="Segment"/>
</dbReference>
<evidence type="ECO:0000313" key="1">
    <source>
        <dbReference type="EMBL" id="AUG85138.1"/>
    </source>
</evidence>
<accession>A0A2H5BGN8</accession>
<sequence length="66" mass="7700">MVLSVKQQDRFWLFTSFLVVFAYCLNAVNTGEIGAAYQMTTFAWGFWDFFRCIGDYEYDVKGISCQ</sequence>
<organism evidence="1 2">
    <name type="scientific">Vibrio phage Ceto</name>
    <dbReference type="NCBI Taxonomy" id="2570300"/>
    <lineage>
        <taxon>Viruses</taxon>
        <taxon>Duplodnaviria</taxon>
        <taxon>Heunggongvirae</taxon>
        <taxon>Uroviricota</taxon>
        <taxon>Caudoviricetes</taxon>
        <taxon>Demerecviridae</taxon>
        <taxon>Ermolyevavirinae</taxon>
        <taxon>Cetovirus</taxon>
        <taxon>Cetovirus ceto</taxon>
    </lineage>
</organism>
<name>A0A2H5BGN8_9CAUD</name>
<proteinExistence type="predicted"/>